<accession>A0A9P6HMY7</accession>
<dbReference type="AlphaFoldDB" id="A0A9P6HMY7"/>
<proteinExistence type="predicted"/>
<comment type="caution">
    <text evidence="2">The sequence shown here is derived from an EMBL/GenBank/DDBJ whole genome shotgun (WGS) entry which is preliminary data.</text>
</comment>
<evidence type="ECO:0008006" key="4">
    <source>
        <dbReference type="Google" id="ProtNLM"/>
    </source>
</evidence>
<evidence type="ECO:0000256" key="1">
    <source>
        <dbReference type="SAM" id="MobiDB-lite"/>
    </source>
</evidence>
<feature type="compositionally biased region" description="Pro residues" evidence="1">
    <location>
        <begin position="20"/>
        <end position="30"/>
    </location>
</feature>
<evidence type="ECO:0000313" key="2">
    <source>
        <dbReference type="EMBL" id="KAF9791027.1"/>
    </source>
</evidence>
<reference evidence="2" key="2">
    <citation type="submission" date="2020-11" db="EMBL/GenBank/DDBJ databases">
        <authorList>
            <consortium name="DOE Joint Genome Institute"/>
            <person name="Kuo A."/>
            <person name="Miyauchi S."/>
            <person name="Kiss E."/>
            <person name="Drula E."/>
            <person name="Kohler A."/>
            <person name="Sanchez-Garcia M."/>
            <person name="Andreopoulos B."/>
            <person name="Barry K.W."/>
            <person name="Bonito G."/>
            <person name="Buee M."/>
            <person name="Carver A."/>
            <person name="Chen C."/>
            <person name="Cichocki N."/>
            <person name="Clum A."/>
            <person name="Culley D."/>
            <person name="Crous P.W."/>
            <person name="Fauchery L."/>
            <person name="Girlanda M."/>
            <person name="Hayes R."/>
            <person name="Keri Z."/>
            <person name="Labutti K."/>
            <person name="Lipzen A."/>
            <person name="Lombard V."/>
            <person name="Magnuson J."/>
            <person name="Maillard F."/>
            <person name="Morin E."/>
            <person name="Murat C."/>
            <person name="Nolan M."/>
            <person name="Ohm R."/>
            <person name="Pangilinan J."/>
            <person name="Pereira M."/>
            <person name="Perotto S."/>
            <person name="Peter M."/>
            <person name="Riley R."/>
            <person name="Sitrit Y."/>
            <person name="Stielow B."/>
            <person name="Szollosi G."/>
            <person name="Zifcakova L."/>
            <person name="Stursova M."/>
            <person name="Spatafora J.W."/>
            <person name="Tedersoo L."/>
            <person name="Vaario L.-M."/>
            <person name="Yamada A."/>
            <person name="Yan M."/>
            <person name="Wang P."/>
            <person name="Xu J."/>
            <person name="Bruns T."/>
            <person name="Baldrian P."/>
            <person name="Vilgalys R."/>
            <person name="Henrissat B."/>
            <person name="Grigoriev I.V."/>
            <person name="Hibbett D."/>
            <person name="Nagy L.G."/>
            <person name="Martin F.M."/>
        </authorList>
    </citation>
    <scope>NUCLEOTIDE SEQUENCE</scope>
    <source>
        <strain evidence="2">UH-Tt-Lm1</strain>
    </source>
</reference>
<sequence length="446" mass="50652">MPPKQKKGTTKGSRKSQVPAKPPKPSPAPVEMPQEIIDQIVDELTSNLDLKSSSLISRAWTSRSQQKLFRHITLAPTDIKPWLSKSKPTAAAVNPWITKFELRDNPQNEGSTMPWDHPLTLSRLISPLASSPIQHLTIIPFNMRLFRKSSLFRCFEPVAGSLCSLELRFLKTCSQALTFLISMFPNLDDILLERISATPMTWPKGEHGFEDIPSFAGTFEYLDIYDGILPALLSWIMEFPLWFHTISPGMLKRDDVPMFAKLVEICSSTLQEIPHVMFDADVRPEHVVGILSPCTNLRMVGVLDSQFGHVSPMAVTMLRSLRSRQISVIYIEIIETLRTLQVDHVWNNQGWREFEDLLCQLAEERIDDDDELVLELGIWRNPRLKACGPLDPGKMLPRFRKKGSIRFAPPPEDPDYAAVLDYKYSSDEREITTTVLQTLYGLMSGH</sequence>
<reference evidence="2" key="1">
    <citation type="journal article" date="2020" name="Nat. Commun.">
        <title>Large-scale genome sequencing of mycorrhizal fungi provides insights into the early evolution of symbiotic traits.</title>
        <authorList>
            <person name="Miyauchi S."/>
            <person name="Kiss E."/>
            <person name="Kuo A."/>
            <person name="Drula E."/>
            <person name="Kohler A."/>
            <person name="Sanchez-Garcia M."/>
            <person name="Morin E."/>
            <person name="Andreopoulos B."/>
            <person name="Barry K.W."/>
            <person name="Bonito G."/>
            <person name="Buee M."/>
            <person name="Carver A."/>
            <person name="Chen C."/>
            <person name="Cichocki N."/>
            <person name="Clum A."/>
            <person name="Culley D."/>
            <person name="Crous P.W."/>
            <person name="Fauchery L."/>
            <person name="Girlanda M."/>
            <person name="Hayes R.D."/>
            <person name="Keri Z."/>
            <person name="LaButti K."/>
            <person name="Lipzen A."/>
            <person name="Lombard V."/>
            <person name="Magnuson J."/>
            <person name="Maillard F."/>
            <person name="Murat C."/>
            <person name="Nolan M."/>
            <person name="Ohm R.A."/>
            <person name="Pangilinan J."/>
            <person name="Pereira M.F."/>
            <person name="Perotto S."/>
            <person name="Peter M."/>
            <person name="Pfister S."/>
            <person name="Riley R."/>
            <person name="Sitrit Y."/>
            <person name="Stielow J.B."/>
            <person name="Szollosi G."/>
            <person name="Zifcakova L."/>
            <person name="Stursova M."/>
            <person name="Spatafora J.W."/>
            <person name="Tedersoo L."/>
            <person name="Vaario L.M."/>
            <person name="Yamada A."/>
            <person name="Yan M."/>
            <person name="Wang P."/>
            <person name="Xu J."/>
            <person name="Bruns T."/>
            <person name="Baldrian P."/>
            <person name="Vilgalys R."/>
            <person name="Dunand C."/>
            <person name="Henrissat B."/>
            <person name="Grigoriev I.V."/>
            <person name="Hibbett D."/>
            <person name="Nagy L.G."/>
            <person name="Martin F.M."/>
        </authorList>
    </citation>
    <scope>NUCLEOTIDE SEQUENCE</scope>
    <source>
        <strain evidence="2">UH-Tt-Lm1</strain>
    </source>
</reference>
<dbReference type="OrthoDB" id="2788229at2759"/>
<keyword evidence="3" id="KW-1185">Reference proteome</keyword>
<dbReference type="Proteomes" id="UP000736335">
    <property type="component" value="Unassembled WGS sequence"/>
</dbReference>
<protein>
    <recommendedName>
        <fullName evidence="4">F-box domain-containing protein</fullName>
    </recommendedName>
</protein>
<feature type="region of interest" description="Disordered" evidence="1">
    <location>
        <begin position="1"/>
        <end position="32"/>
    </location>
</feature>
<evidence type="ECO:0000313" key="3">
    <source>
        <dbReference type="Proteomes" id="UP000736335"/>
    </source>
</evidence>
<dbReference type="EMBL" id="WIUZ02000002">
    <property type="protein sequence ID" value="KAF9791027.1"/>
    <property type="molecule type" value="Genomic_DNA"/>
</dbReference>
<organism evidence="2 3">
    <name type="scientific">Thelephora terrestris</name>
    <dbReference type="NCBI Taxonomy" id="56493"/>
    <lineage>
        <taxon>Eukaryota</taxon>
        <taxon>Fungi</taxon>
        <taxon>Dikarya</taxon>
        <taxon>Basidiomycota</taxon>
        <taxon>Agaricomycotina</taxon>
        <taxon>Agaricomycetes</taxon>
        <taxon>Thelephorales</taxon>
        <taxon>Thelephoraceae</taxon>
        <taxon>Thelephora</taxon>
    </lineage>
</organism>
<feature type="compositionally biased region" description="Basic residues" evidence="1">
    <location>
        <begin position="1"/>
        <end position="14"/>
    </location>
</feature>
<name>A0A9P6HMY7_9AGAM</name>
<gene>
    <name evidence="2" type="ORF">BJ322DRAFT_1104681</name>
</gene>